<evidence type="ECO:0000256" key="1">
    <source>
        <dbReference type="ARBA" id="ARBA00004383"/>
    </source>
</evidence>
<keyword evidence="8" id="KW-1133">Transmembrane helix</keyword>
<evidence type="ECO:0000256" key="10">
    <source>
        <dbReference type="SAM" id="SignalP"/>
    </source>
</evidence>
<evidence type="ECO:0000313" key="12">
    <source>
        <dbReference type="EMBL" id="RTR32810.1"/>
    </source>
</evidence>
<sequence>MKSSVRFRHAVTVVTLSCFSLSLSLASLGVSASEFSQSYTAYKQAVAEKNNELVLKYAGQAYELGSVQFGPKSLDTANLALNYASALEAQDQKKQANSLYLLALASYQTGYGEDALEVLDPLIGAAQTSSEPKEAKSLFEDAIDISSDAENRILHADTLSAAFATLSKTRLYNRRIRNYALDAYEIYKEELPQDSLTRVKAAYIAGSIHFVEKKNSRAIPLLNEVVQQFSALSYTHPYELKAHAFLVELYEREGESDKSTEHCIAIGSMRPWLDAQEQMPLYRKAPKYPLSYAKRRKSGWAEVSFTVDEFGFVKEPKLLDSKGGSKFSDESIKALKQWRYAPKFVDGSPIAAESTVRIDFTIE</sequence>
<dbReference type="InterPro" id="IPR006260">
    <property type="entry name" value="TonB/TolA_C"/>
</dbReference>
<evidence type="ECO:0000259" key="11">
    <source>
        <dbReference type="PROSITE" id="PS52015"/>
    </source>
</evidence>
<accession>A0A3S0IW89</accession>
<protein>
    <submittedName>
        <fullName evidence="12">TonB family protein</fullName>
    </submittedName>
</protein>
<dbReference type="OrthoDB" id="1628901at2"/>
<evidence type="ECO:0000256" key="6">
    <source>
        <dbReference type="ARBA" id="ARBA00022692"/>
    </source>
</evidence>
<dbReference type="Proteomes" id="UP000282060">
    <property type="component" value="Unassembled WGS sequence"/>
</dbReference>
<dbReference type="Gene3D" id="3.30.1150.10">
    <property type="match status" value="1"/>
</dbReference>
<comment type="subcellular location">
    <subcellularLocation>
        <location evidence="1">Cell inner membrane</location>
        <topology evidence="1">Single-pass membrane protein</topology>
        <orientation evidence="1">Periplasmic side</orientation>
    </subcellularLocation>
</comment>
<keyword evidence="13" id="KW-1185">Reference proteome</keyword>
<dbReference type="GO" id="GO:0015031">
    <property type="term" value="P:protein transport"/>
    <property type="evidence" value="ECO:0007669"/>
    <property type="project" value="UniProtKB-KW"/>
</dbReference>
<evidence type="ECO:0000313" key="13">
    <source>
        <dbReference type="Proteomes" id="UP000282060"/>
    </source>
</evidence>
<keyword evidence="7" id="KW-0653">Protein transport</keyword>
<dbReference type="Pfam" id="PF03544">
    <property type="entry name" value="TonB_C"/>
    <property type="match status" value="1"/>
</dbReference>
<keyword evidence="3" id="KW-0813">Transport</keyword>
<gene>
    <name evidence="12" type="ORF">EKG39_10605</name>
</gene>
<dbReference type="PROSITE" id="PS52015">
    <property type="entry name" value="TONB_CTD"/>
    <property type="match status" value="1"/>
</dbReference>
<dbReference type="EMBL" id="RXNV01000003">
    <property type="protein sequence ID" value="RTR32810.1"/>
    <property type="molecule type" value="Genomic_DNA"/>
</dbReference>
<dbReference type="InterPro" id="IPR051045">
    <property type="entry name" value="TonB-dependent_transducer"/>
</dbReference>
<keyword evidence="9" id="KW-0472">Membrane</keyword>
<keyword evidence="10" id="KW-0732">Signal</keyword>
<evidence type="ECO:0000256" key="3">
    <source>
        <dbReference type="ARBA" id="ARBA00022448"/>
    </source>
</evidence>
<keyword evidence="4" id="KW-1003">Cell membrane</keyword>
<dbReference type="InterPro" id="IPR037682">
    <property type="entry name" value="TonB_C"/>
</dbReference>
<dbReference type="SUPFAM" id="SSF74653">
    <property type="entry name" value="TolA/TonB C-terminal domain"/>
    <property type="match status" value="1"/>
</dbReference>
<evidence type="ECO:0000256" key="4">
    <source>
        <dbReference type="ARBA" id="ARBA00022475"/>
    </source>
</evidence>
<feature type="domain" description="TonB C-terminal" evidence="11">
    <location>
        <begin position="273"/>
        <end position="363"/>
    </location>
</feature>
<organism evidence="12 13">
    <name type="scientific">Shewanella atlantica</name>
    <dbReference type="NCBI Taxonomy" id="271099"/>
    <lineage>
        <taxon>Bacteria</taxon>
        <taxon>Pseudomonadati</taxon>
        <taxon>Pseudomonadota</taxon>
        <taxon>Gammaproteobacteria</taxon>
        <taxon>Alteromonadales</taxon>
        <taxon>Shewanellaceae</taxon>
        <taxon>Shewanella</taxon>
    </lineage>
</organism>
<evidence type="ECO:0000256" key="7">
    <source>
        <dbReference type="ARBA" id="ARBA00022927"/>
    </source>
</evidence>
<evidence type="ECO:0000256" key="9">
    <source>
        <dbReference type="ARBA" id="ARBA00023136"/>
    </source>
</evidence>
<dbReference type="NCBIfam" id="TIGR01352">
    <property type="entry name" value="tonB_Cterm"/>
    <property type="match status" value="1"/>
</dbReference>
<name>A0A3S0IW89_9GAMM</name>
<dbReference type="InterPro" id="IPR011990">
    <property type="entry name" value="TPR-like_helical_dom_sf"/>
</dbReference>
<dbReference type="PANTHER" id="PTHR33446">
    <property type="entry name" value="PROTEIN TONB-RELATED"/>
    <property type="match status" value="1"/>
</dbReference>
<dbReference type="Gene3D" id="1.25.40.10">
    <property type="entry name" value="Tetratricopeptide repeat domain"/>
    <property type="match status" value="1"/>
</dbReference>
<evidence type="ECO:0000256" key="5">
    <source>
        <dbReference type="ARBA" id="ARBA00022519"/>
    </source>
</evidence>
<comment type="similarity">
    <text evidence="2">Belongs to the TonB family.</text>
</comment>
<evidence type="ECO:0000256" key="8">
    <source>
        <dbReference type="ARBA" id="ARBA00022989"/>
    </source>
</evidence>
<dbReference type="RefSeq" id="WP_126505714.1">
    <property type="nucleotide sequence ID" value="NZ_RXNV01000003.1"/>
</dbReference>
<keyword evidence="5" id="KW-0997">Cell inner membrane</keyword>
<evidence type="ECO:0000256" key="2">
    <source>
        <dbReference type="ARBA" id="ARBA00006555"/>
    </source>
</evidence>
<dbReference type="AlphaFoldDB" id="A0A3S0IW89"/>
<reference evidence="12 13" key="1">
    <citation type="submission" date="2018-12" db="EMBL/GenBank/DDBJ databases">
        <authorList>
            <person name="Yu L."/>
        </authorList>
    </citation>
    <scope>NUCLEOTIDE SEQUENCE [LARGE SCALE GENOMIC DNA]</scope>
    <source>
        <strain evidence="12 13">HAW-EB5</strain>
    </source>
</reference>
<proteinExistence type="inferred from homology"/>
<feature type="signal peptide" evidence="10">
    <location>
        <begin position="1"/>
        <end position="32"/>
    </location>
</feature>
<keyword evidence="6" id="KW-0812">Transmembrane</keyword>
<feature type="chain" id="PRO_5018769875" evidence="10">
    <location>
        <begin position="33"/>
        <end position="363"/>
    </location>
</feature>
<dbReference type="GO" id="GO:0055085">
    <property type="term" value="P:transmembrane transport"/>
    <property type="evidence" value="ECO:0007669"/>
    <property type="project" value="InterPro"/>
</dbReference>
<comment type="caution">
    <text evidence="12">The sequence shown here is derived from an EMBL/GenBank/DDBJ whole genome shotgun (WGS) entry which is preliminary data.</text>
</comment>
<dbReference type="GO" id="GO:0005886">
    <property type="term" value="C:plasma membrane"/>
    <property type="evidence" value="ECO:0007669"/>
    <property type="project" value="UniProtKB-SubCell"/>
</dbReference>
<dbReference type="PANTHER" id="PTHR33446:SF14">
    <property type="entry name" value="PROTEIN TONB"/>
    <property type="match status" value="1"/>
</dbReference>